<sequence>MGGTKASRPLRPRGSPRTARPCTCARVASRRGGRMRAPRAPMLTQPAAPIPAARRGCRCRCRRRRRRGESKAPGAAPPLAGCPGLAAAPPPPHPPRGNQAPVDETGGSGRRRRNSGFAAPRAQLTPKLAGTCSARGGRRAAPRRAPPPHRPVLPPRGGRRGKGGGPGAPRARPGGGAGGEVPPLEHARAPRPRRSRAPGSRGQGARKEGRARRGGGGGACQGPRRRGGRGRGRARAATPLPSVTPGPGPGRTRAWRGPGPRGPARARQAGPLLGGARRSQHMVGGGAPPRPAETGCSRLRMTQKTSQLCSRANVYTQVPDGGWGWVVAVSFFFVEVFTYGIIKSFGVFFNDLMDSFDESNSRISWVISICVFVLTFTAPLSAVLSTRFGHRLVVVAGGLLVSTGMVMASFSRELYHMYISIGIISGLGYCFSFLPTVTILSQYFDKRRSMVTAVASTGECFAMFAFAPAITALKDHIGWRYSLLFVGLLQLNIIVCGALLRPIIIRGPGSPKATAHEHRREVQYMLENEKTRTSIDSIDSGVELTTSPKNVPSQANVELEPKADMQQIQVKTSSKPSDKKAPLLDFSILKDKSFICYALFGLFATLGFFAPSLYIIPLGISLGIEQERAAFLLSAMAIAEVFGRIGAGCVLNREPIRKIYIELICVILLMVSLFAFTFATEFWGLMSCSIFFGFMVGTVGGTHIPLLAEDDVVGIEKMSSAAGVYVFIQSIAGLAGPPLAGLLVDQSKIYSRAFYSCAAGMCVAAVCLALVRPCKKGLCQPHPAGEAQVENPRGKALQDIPEDFLEMDLGKNEHKVHVKLEPV</sequence>
<comment type="subcellular location">
    <subcellularLocation>
        <location evidence="1">Basolateral cell membrane</location>
        <topology evidence="1">Multi-pass membrane protein</topology>
    </subcellularLocation>
</comment>
<proteinExistence type="predicted"/>
<keyword evidence="3" id="KW-1003">Cell membrane</keyword>
<dbReference type="InterPro" id="IPR036259">
    <property type="entry name" value="MFS_trans_sf"/>
</dbReference>
<feature type="compositionally biased region" description="Basic residues" evidence="14">
    <location>
        <begin position="55"/>
        <end position="68"/>
    </location>
</feature>
<feature type="transmembrane region" description="Helical" evidence="15">
    <location>
        <begin position="323"/>
        <end position="342"/>
    </location>
</feature>
<feature type="domain" description="Major facilitator superfamily (MFS) profile" evidence="16">
    <location>
        <begin position="324"/>
        <end position="776"/>
    </location>
</feature>
<dbReference type="PROSITE" id="PS50850">
    <property type="entry name" value="MFS"/>
    <property type="match status" value="1"/>
</dbReference>
<keyword evidence="4" id="KW-0597">Phosphoprotein</keyword>
<feature type="compositionally biased region" description="Basic residues" evidence="14">
    <location>
        <begin position="28"/>
        <end position="37"/>
    </location>
</feature>
<evidence type="ECO:0000256" key="2">
    <source>
        <dbReference type="ARBA" id="ARBA00022448"/>
    </source>
</evidence>
<evidence type="ECO:0000256" key="7">
    <source>
        <dbReference type="ARBA" id="ARBA00023136"/>
    </source>
</evidence>
<evidence type="ECO:0000256" key="5">
    <source>
        <dbReference type="ARBA" id="ARBA00022692"/>
    </source>
</evidence>
<dbReference type="AlphaFoldDB" id="A0A8C0YTE7"/>
<feature type="transmembrane region" description="Helical" evidence="15">
    <location>
        <begin position="753"/>
        <end position="771"/>
    </location>
</feature>
<dbReference type="FunFam" id="1.20.1250.20:FF:000490">
    <property type="entry name" value="Solute carrier family 16 member 6"/>
    <property type="match status" value="1"/>
</dbReference>
<dbReference type="SUPFAM" id="SSF103473">
    <property type="entry name" value="MFS general substrate transporter"/>
    <property type="match status" value="1"/>
</dbReference>
<dbReference type="PANTHER" id="PTHR11360">
    <property type="entry name" value="MONOCARBOXYLATE TRANSPORTER"/>
    <property type="match status" value="1"/>
</dbReference>
<feature type="transmembrane region" description="Helical" evidence="15">
    <location>
        <begin position="362"/>
        <end position="385"/>
    </location>
</feature>
<evidence type="ECO:0000256" key="9">
    <source>
        <dbReference type="ARBA" id="ARBA00058516"/>
    </source>
</evidence>
<feature type="transmembrane region" description="Helical" evidence="15">
    <location>
        <begin position="720"/>
        <end position="741"/>
    </location>
</feature>
<evidence type="ECO:0000313" key="18">
    <source>
        <dbReference type="Proteomes" id="UP000694542"/>
    </source>
</evidence>
<dbReference type="InterPro" id="IPR050327">
    <property type="entry name" value="Proton-linked_MCT"/>
</dbReference>
<evidence type="ECO:0000256" key="11">
    <source>
        <dbReference type="ARBA" id="ARBA00072172"/>
    </source>
</evidence>
<evidence type="ECO:0000259" key="16">
    <source>
        <dbReference type="PROSITE" id="PS50850"/>
    </source>
</evidence>
<feature type="compositionally biased region" description="Pro residues" evidence="14">
    <location>
        <begin position="144"/>
        <end position="154"/>
    </location>
</feature>
<dbReference type="GO" id="GO:0015849">
    <property type="term" value="P:organic acid transport"/>
    <property type="evidence" value="ECO:0007669"/>
    <property type="project" value="UniProtKB-ARBA"/>
</dbReference>
<comment type="subunit">
    <text evidence="10">Forms functional complexes with BSG/CD147 or EMB/GP70 ancillary proteins.</text>
</comment>
<feature type="region of interest" description="Disordered" evidence="14">
    <location>
        <begin position="1"/>
        <end position="270"/>
    </location>
</feature>
<evidence type="ECO:0000256" key="3">
    <source>
        <dbReference type="ARBA" id="ARBA00022475"/>
    </source>
</evidence>
<evidence type="ECO:0000256" key="13">
    <source>
        <dbReference type="ARBA" id="ARBA00079656"/>
    </source>
</evidence>
<dbReference type="InterPro" id="IPR011701">
    <property type="entry name" value="MFS"/>
</dbReference>
<feature type="compositionally biased region" description="Low complexity" evidence="14">
    <location>
        <begin position="250"/>
        <end position="270"/>
    </location>
</feature>
<dbReference type="InterPro" id="IPR030766">
    <property type="entry name" value="MCT7"/>
</dbReference>
<reference evidence="17" key="2">
    <citation type="submission" date="2025-08" db="UniProtKB">
        <authorList>
            <consortium name="Ensembl"/>
        </authorList>
    </citation>
    <scope>IDENTIFICATION</scope>
</reference>
<evidence type="ECO:0000256" key="6">
    <source>
        <dbReference type="ARBA" id="ARBA00022989"/>
    </source>
</evidence>
<feature type="compositionally biased region" description="Gly residues" evidence="14">
    <location>
        <begin position="163"/>
        <end position="179"/>
    </location>
</feature>
<dbReference type="FunFam" id="1.20.1250.20:FF:000326">
    <property type="entry name" value="Solute carrier family 16 member 6"/>
    <property type="match status" value="1"/>
</dbReference>
<evidence type="ECO:0000256" key="12">
    <source>
        <dbReference type="ARBA" id="ARBA00076353"/>
    </source>
</evidence>
<dbReference type="Proteomes" id="UP000694542">
    <property type="component" value="Chromosome 9"/>
</dbReference>
<feature type="transmembrane region" description="Helical" evidence="15">
    <location>
        <begin position="594"/>
        <end position="616"/>
    </location>
</feature>
<keyword evidence="7 15" id="KW-0472">Membrane</keyword>
<evidence type="ECO:0000256" key="1">
    <source>
        <dbReference type="ARBA" id="ARBA00004554"/>
    </source>
</evidence>
<evidence type="ECO:0000256" key="8">
    <source>
        <dbReference type="ARBA" id="ARBA00050472"/>
    </source>
</evidence>
<feature type="transmembrane region" description="Helical" evidence="15">
    <location>
        <begin position="452"/>
        <end position="473"/>
    </location>
</feature>
<feature type="transmembrane region" description="Helical" evidence="15">
    <location>
        <begin position="479"/>
        <end position="500"/>
    </location>
</feature>
<feature type="compositionally biased region" description="Low complexity" evidence="14">
    <location>
        <begin position="72"/>
        <end position="87"/>
    </location>
</feature>
<name>A0A8C0YTE7_CANLF</name>
<accession>A0A8C0YTE7</accession>
<dbReference type="Gene3D" id="1.20.1250.20">
    <property type="entry name" value="MFS general substrate transporter like domains"/>
    <property type="match status" value="1"/>
</dbReference>
<evidence type="ECO:0000256" key="10">
    <source>
        <dbReference type="ARBA" id="ARBA00064033"/>
    </source>
</evidence>
<reference evidence="17" key="1">
    <citation type="submission" date="2018-10" db="EMBL/GenBank/DDBJ databases">
        <title>De novo assembly of a Great Dane genome.</title>
        <authorList>
            <person name="Kidd J.M."/>
            <person name="Pendleton A.L."/>
            <person name="Shen F."/>
            <person name="Emery S."/>
        </authorList>
    </citation>
    <scope>NUCLEOTIDE SEQUENCE [LARGE SCALE GENOMIC DNA]</scope>
    <source>
        <strain evidence="17">Great Dane</strain>
    </source>
</reference>
<dbReference type="Pfam" id="PF07690">
    <property type="entry name" value="MFS_1"/>
    <property type="match status" value="1"/>
</dbReference>
<dbReference type="GO" id="GO:0016323">
    <property type="term" value="C:basolateral plasma membrane"/>
    <property type="evidence" value="ECO:0007669"/>
    <property type="project" value="UniProtKB-SubCell"/>
</dbReference>
<feature type="transmembrane region" description="Helical" evidence="15">
    <location>
        <begin position="417"/>
        <end position="440"/>
    </location>
</feature>
<evidence type="ECO:0000313" key="17">
    <source>
        <dbReference type="Ensembl" id="ENSCAFP00040015633.1"/>
    </source>
</evidence>
<evidence type="ECO:0000256" key="14">
    <source>
        <dbReference type="SAM" id="MobiDB-lite"/>
    </source>
</evidence>
<feature type="transmembrane region" description="Helical" evidence="15">
    <location>
        <begin position="628"/>
        <end position="647"/>
    </location>
</feature>
<feature type="transmembrane region" description="Helical" evidence="15">
    <location>
        <begin position="682"/>
        <end position="708"/>
    </location>
</feature>
<keyword evidence="2" id="KW-0813">Transport</keyword>
<organism evidence="17 18">
    <name type="scientific">Canis lupus familiaris</name>
    <name type="common">Dog</name>
    <name type="synonym">Canis familiaris</name>
    <dbReference type="NCBI Taxonomy" id="9615"/>
    <lineage>
        <taxon>Eukaryota</taxon>
        <taxon>Metazoa</taxon>
        <taxon>Chordata</taxon>
        <taxon>Craniata</taxon>
        <taxon>Vertebrata</taxon>
        <taxon>Euteleostomi</taxon>
        <taxon>Mammalia</taxon>
        <taxon>Eutheria</taxon>
        <taxon>Laurasiatheria</taxon>
        <taxon>Carnivora</taxon>
        <taxon>Caniformia</taxon>
        <taxon>Canidae</taxon>
        <taxon>Canis</taxon>
    </lineage>
</organism>
<evidence type="ECO:0000256" key="4">
    <source>
        <dbReference type="ARBA" id="ARBA00022553"/>
    </source>
</evidence>
<dbReference type="PANTHER" id="PTHR11360:SF20">
    <property type="entry name" value="MONOCARBOXYLATE TRANSPORTER 7"/>
    <property type="match status" value="1"/>
</dbReference>
<keyword evidence="5 15" id="KW-0812">Transmembrane</keyword>
<dbReference type="Ensembl" id="ENSCAFT00040018008.1">
    <property type="protein sequence ID" value="ENSCAFP00040015633.1"/>
    <property type="gene ID" value="ENSCAFG00040009715.1"/>
</dbReference>
<comment type="function">
    <text evidence="9">Monocarboxylate transporter selective for taurine. May associate with BSG/CD147 or EMB/GP70 ancillary proteins to mediate facilitative efflux or influx of taurine across the plasma membrane. The transport is pH- and sodium-independent. Rather low-affinity, is likely effective for taurine transport in tissues where taurine is present at high concentrations.</text>
</comment>
<keyword evidence="6 15" id="KW-1133">Transmembrane helix</keyword>
<dbReference type="GO" id="GO:0022857">
    <property type="term" value="F:transmembrane transporter activity"/>
    <property type="evidence" value="ECO:0007669"/>
    <property type="project" value="InterPro"/>
</dbReference>
<feature type="transmembrane region" description="Helical" evidence="15">
    <location>
        <begin position="392"/>
        <end position="411"/>
    </location>
</feature>
<dbReference type="CDD" id="cd17422">
    <property type="entry name" value="MFS_MCT7"/>
    <property type="match status" value="1"/>
</dbReference>
<feature type="compositionally biased region" description="Basic residues" evidence="14">
    <location>
        <begin position="223"/>
        <end position="234"/>
    </location>
</feature>
<evidence type="ECO:0000256" key="15">
    <source>
        <dbReference type="SAM" id="Phobius"/>
    </source>
</evidence>
<feature type="transmembrane region" description="Helical" evidence="15">
    <location>
        <begin position="659"/>
        <end position="676"/>
    </location>
</feature>
<dbReference type="InterPro" id="IPR020846">
    <property type="entry name" value="MFS_dom"/>
</dbReference>
<comment type="catalytic activity">
    <reaction evidence="8">
        <text>taurine(out) = taurine(in)</text>
        <dbReference type="Rhea" id="RHEA:66328"/>
        <dbReference type="ChEBI" id="CHEBI:507393"/>
    </reaction>
    <physiologicalReaction direction="left-to-right" evidence="8">
        <dbReference type="Rhea" id="RHEA:66329"/>
    </physiologicalReaction>
    <physiologicalReaction direction="right-to-left" evidence="8">
        <dbReference type="Rhea" id="RHEA:66330"/>
    </physiologicalReaction>
</comment>
<dbReference type="GO" id="GO:0015711">
    <property type="term" value="P:organic anion transport"/>
    <property type="evidence" value="ECO:0007669"/>
    <property type="project" value="UniProtKB-ARBA"/>
</dbReference>
<protein>
    <recommendedName>
        <fullName evidence="11">Monocarboxylate transporter 7</fullName>
    </recommendedName>
    <alternativeName>
        <fullName evidence="12">Monocarboxylate transporter 6</fullName>
    </alternativeName>
    <alternativeName>
        <fullName evidence="13">Solute carrier family 16 member 6</fullName>
    </alternativeName>
</protein>